<dbReference type="EMBL" id="UGQL01000001">
    <property type="protein sequence ID" value="STZ27240.1"/>
    <property type="molecule type" value="Genomic_DNA"/>
</dbReference>
<dbReference type="GO" id="GO:0030145">
    <property type="term" value="F:manganese ion binding"/>
    <property type="evidence" value="ECO:0007669"/>
    <property type="project" value="TreeGrafter"/>
</dbReference>
<comment type="similarity">
    <text evidence="4">Belongs to the arginase family.</text>
</comment>
<dbReference type="InterPro" id="IPR006035">
    <property type="entry name" value="Ureohydrolase"/>
</dbReference>
<dbReference type="GO" id="GO:0005829">
    <property type="term" value="C:cytosol"/>
    <property type="evidence" value="ECO:0007669"/>
    <property type="project" value="TreeGrafter"/>
</dbReference>
<gene>
    <name evidence="5" type="primary">arg</name>
    <name evidence="5" type="ORF">NCTC11179_00773</name>
</gene>
<accession>A0A378RNJ6</accession>
<dbReference type="GO" id="GO:0004053">
    <property type="term" value="F:arginase activity"/>
    <property type="evidence" value="ECO:0007669"/>
    <property type="project" value="UniProtKB-EC"/>
</dbReference>
<dbReference type="Pfam" id="PF00491">
    <property type="entry name" value="Arginase"/>
    <property type="match status" value="1"/>
</dbReference>
<dbReference type="Proteomes" id="UP000255024">
    <property type="component" value="Unassembled WGS sequence"/>
</dbReference>
<dbReference type="RefSeq" id="WP_181816682.1">
    <property type="nucleotide sequence ID" value="NZ_CP068107.1"/>
</dbReference>
<proteinExistence type="inferred from homology"/>
<dbReference type="InterPro" id="IPR023696">
    <property type="entry name" value="Ureohydrolase_dom_sf"/>
</dbReference>
<sequence>MINKNLNSGEIITDGDKSSTLRLLFPQWQGGNNASYMFGSEMLAWLAPNTDGPVERVNVQEPTTDPLIVEDGIVARQALLDQANDARRLIDKHNPERIVVLGGDCLVTLSPFAYLNEKYNGDLAILWVDTHPDVMNKSVFQHGHAMVMGNLLGEGDEDFIDLVQQPVKSSHVMFAGIRETLPELPEVRDMEKKFFERFQLRSVSPETLAQNSKPVIDWLKEIGVRNVAIHIDLDVLDPKLFRSLLFSNPDPSTPKIVGSPSGGMTLKQVTDLLSEVAEHVDVVGLSITEHLPWDAIALKKMLSDLPLIGINK</sequence>
<dbReference type="CDD" id="cd09999">
    <property type="entry name" value="Arginase-like_1"/>
    <property type="match status" value="1"/>
</dbReference>
<evidence type="ECO:0000256" key="2">
    <source>
        <dbReference type="ARBA" id="ARBA00022801"/>
    </source>
</evidence>
<dbReference type="PROSITE" id="PS51409">
    <property type="entry name" value="ARGINASE_2"/>
    <property type="match status" value="1"/>
</dbReference>
<evidence type="ECO:0000256" key="3">
    <source>
        <dbReference type="ARBA" id="ARBA00023211"/>
    </source>
</evidence>
<dbReference type="PANTHER" id="PTHR43782:SF3">
    <property type="entry name" value="ARGINASE"/>
    <property type="match status" value="1"/>
</dbReference>
<organism evidence="5 6">
    <name type="scientific">Myroides odoratus</name>
    <name type="common">Flavobacterium odoratum</name>
    <dbReference type="NCBI Taxonomy" id="256"/>
    <lineage>
        <taxon>Bacteria</taxon>
        <taxon>Pseudomonadati</taxon>
        <taxon>Bacteroidota</taxon>
        <taxon>Flavobacteriia</taxon>
        <taxon>Flavobacteriales</taxon>
        <taxon>Flavobacteriaceae</taxon>
        <taxon>Myroides</taxon>
    </lineage>
</organism>
<dbReference type="Gene3D" id="3.40.800.10">
    <property type="entry name" value="Ureohydrolase domain"/>
    <property type="match status" value="1"/>
</dbReference>
<evidence type="ECO:0000256" key="1">
    <source>
        <dbReference type="ARBA" id="ARBA00022723"/>
    </source>
</evidence>
<dbReference type="SUPFAM" id="SSF52768">
    <property type="entry name" value="Arginase/deacetylase"/>
    <property type="match status" value="1"/>
</dbReference>
<name>A0A378RNJ6_MYROD</name>
<dbReference type="EC" id="3.5.3.1" evidence="5"/>
<keyword evidence="2 5" id="KW-0378">Hydrolase</keyword>
<evidence type="ECO:0000256" key="4">
    <source>
        <dbReference type="PROSITE-ProRule" id="PRU00742"/>
    </source>
</evidence>
<protein>
    <submittedName>
        <fullName evidence="5">Arginase</fullName>
        <ecNumber evidence="5">3.5.3.1</ecNumber>
    </submittedName>
</protein>
<keyword evidence="6" id="KW-1185">Reference proteome</keyword>
<evidence type="ECO:0000313" key="6">
    <source>
        <dbReference type="Proteomes" id="UP000255024"/>
    </source>
</evidence>
<reference evidence="5 6" key="1">
    <citation type="submission" date="2018-06" db="EMBL/GenBank/DDBJ databases">
        <authorList>
            <consortium name="Pathogen Informatics"/>
            <person name="Doyle S."/>
        </authorList>
    </citation>
    <scope>NUCLEOTIDE SEQUENCE [LARGE SCALE GENOMIC DNA]</scope>
    <source>
        <strain evidence="5 6">NCTC11179</strain>
    </source>
</reference>
<dbReference type="PANTHER" id="PTHR43782">
    <property type="entry name" value="ARGINASE"/>
    <property type="match status" value="1"/>
</dbReference>
<dbReference type="AlphaFoldDB" id="A0A378RNJ6"/>
<evidence type="ECO:0000313" key="5">
    <source>
        <dbReference type="EMBL" id="STZ27240.1"/>
    </source>
</evidence>
<keyword evidence="1" id="KW-0479">Metal-binding</keyword>
<keyword evidence="3" id="KW-0464">Manganese</keyword>